<proteinExistence type="predicted"/>
<protein>
    <submittedName>
        <fullName evidence="1">Uncharacterized protein</fullName>
    </submittedName>
</protein>
<gene>
    <name evidence="1" type="ORF">BDV27DRAFT_165266</name>
</gene>
<evidence type="ECO:0000313" key="2">
    <source>
        <dbReference type="Proteomes" id="UP000326268"/>
    </source>
</evidence>
<keyword evidence="2" id="KW-1185">Reference proteome</keyword>
<dbReference type="OrthoDB" id="5083627at2759"/>
<dbReference type="EMBL" id="ML737668">
    <property type="protein sequence ID" value="KAE8363724.1"/>
    <property type="molecule type" value="Genomic_DNA"/>
</dbReference>
<dbReference type="RefSeq" id="XP_031926805.1">
    <property type="nucleotide sequence ID" value="XM_032073883.1"/>
</dbReference>
<sequence>MALPQKSKADYYSKLSGKETTDDWDILVSYSEKELNSLLDKVWGEKKFFYNHTFPGATETVEDVKIEHSFNLSLTSPRLSFDSMNNEGPKVNLTMGFTGAMKTKVTVGSGSPKETEKDIPAGSADLVMKVPLTSFNLTKKDIEDAKHIIHFGDTGDSDHCVIFHFQNMGSEWTIVPHSGLDKAVEEQLNKAGPTVQAWFKDIKNVDMIDYGLAKINTKTDPTSKLLRPKSYKLVSSKGLLNLFIQTEGGSGSPGNDQNTQFGRRYSDFAFSSIPQDHTACIIISRELFFTKFLLDRIGKLSSPLDVVDKTKSKSDSTPGALLDIKYKKSVIVPAKSYYHYPIMYEVEECDIDWNEHPLHLTLLDETPYTEPKYKWDWDFSAHTNYWANGTKVGLEVKAKVEGSKRTLASVKDYKIDFDLSLTDSDQPTTWTEPAHPGAELTPHASLPKFSFPLEELNFFATQNILAPGERFISVSGMMFPGDLVLMGTIPTK</sequence>
<dbReference type="Proteomes" id="UP000326268">
    <property type="component" value="Unassembled WGS sequence"/>
</dbReference>
<dbReference type="AlphaFoldDB" id="A0A5N7A1I5"/>
<evidence type="ECO:0000313" key="1">
    <source>
        <dbReference type="EMBL" id="KAE8363724.1"/>
    </source>
</evidence>
<organism evidence="1 2">
    <name type="scientific">Aspergillus caelatus</name>
    <dbReference type="NCBI Taxonomy" id="61420"/>
    <lineage>
        <taxon>Eukaryota</taxon>
        <taxon>Fungi</taxon>
        <taxon>Dikarya</taxon>
        <taxon>Ascomycota</taxon>
        <taxon>Pezizomycotina</taxon>
        <taxon>Eurotiomycetes</taxon>
        <taxon>Eurotiomycetidae</taxon>
        <taxon>Eurotiales</taxon>
        <taxon>Aspergillaceae</taxon>
        <taxon>Aspergillus</taxon>
        <taxon>Aspergillus subgen. Circumdati</taxon>
    </lineage>
</organism>
<dbReference type="GeneID" id="43658329"/>
<name>A0A5N7A1I5_9EURO</name>
<accession>A0A5N7A1I5</accession>
<reference evidence="1 2" key="1">
    <citation type="submission" date="2019-04" db="EMBL/GenBank/DDBJ databases">
        <title>Friends and foes A comparative genomics studyof 23 Aspergillus species from section Flavi.</title>
        <authorList>
            <consortium name="DOE Joint Genome Institute"/>
            <person name="Kjaerbolling I."/>
            <person name="Vesth T."/>
            <person name="Frisvad J.C."/>
            <person name="Nybo J.L."/>
            <person name="Theobald S."/>
            <person name="Kildgaard S."/>
            <person name="Isbrandt T."/>
            <person name="Kuo A."/>
            <person name="Sato A."/>
            <person name="Lyhne E.K."/>
            <person name="Kogle M.E."/>
            <person name="Wiebenga A."/>
            <person name="Kun R.S."/>
            <person name="Lubbers R.J."/>
            <person name="Makela M.R."/>
            <person name="Barry K."/>
            <person name="Chovatia M."/>
            <person name="Clum A."/>
            <person name="Daum C."/>
            <person name="Haridas S."/>
            <person name="He G."/>
            <person name="LaButti K."/>
            <person name="Lipzen A."/>
            <person name="Mondo S."/>
            <person name="Riley R."/>
            <person name="Salamov A."/>
            <person name="Simmons B.A."/>
            <person name="Magnuson J.K."/>
            <person name="Henrissat B."/>
            <person name="Mortensen U.H."/>
            <person name="Larsen T.O."/>
            <person name="Devries R.P."/>
            <person name="Grigoriev I.V."/>
            <person name="Machida M."/>
            <person name="Baker S.E."/>
            <person name="Andersen M.R."/>
        </authorList>
    </citation>
    <scope>NUCLEOTIDE SEQUENCE [LARGE SCALE GENOMIC DNA]</scope>
    <source>
        <strain evidence="1 2">CBS 763.97</strain>
    </source>
</reference>